<gene>
    <name evidence="1" type="ORF">PDJAM_G00067660</name>
</gene>
<sequence>MGQFFSWLRRPQDSSALEDVAVEEQSQPKQPTSTPSVPASTVKPAQHEKGAASSSTTVAAAKPATTAASAATTTTGTRSTSSAATSSVTNVGASTGAKASGGVTTTTGSSKVTSQAPPVSPAKAPPVSTGTTGAVSGAGKPPTELVKPIDTSKVQNTAVSSSKPEPSKVTSTVTKPTATTVVSGTTGQKEDVKSKEAKVKSEVSPKASTLAPAVDPFDALAGSLPSEKPSKSPQFTGPEVTEPSLTSEVAPRCGDRDDTLPPGYRLKDMEKKMPAGKPEKPKEVSKPLTLDEAVDSLSAGFVSTPPPSKPEVKHETVAAVDTRKNYAPAPPAQKKQDVSVPASLSPAPPADKKPKIEKEKKVSAVKPKQEPKADPMSADALEALVGTLPEAKPVPESPKLKPEEIVNEEKQKSEKGVRVGERDDTLPPEYRFKEDKDKKLPPPPKEPSMDTTEALDILSGDFTDASVAPAVHSPVPPKAQAKQPQVEDLSALDALAGDFVAPAHAKKVCSGAPSVPTPATKSTPPTSDQADPMSLEALDALGGTLPEAKPVPESPKLRPEEIVKEAEIKSEKGARVGERDDTLPPDYRFPKEDPKTQPPPPKKEPSLDTTEALDILSGDFSSSSAAPVVQTPVPPSAPPADSSADFDLEELALDFVAPKSASKVCSAASAPTTTDRQADPMSLEALDALGGTLPEAKPVPESPKLTPEEIVKEAEVKSEKGVRVGERDDTLPPDYRFPKEDPKTQPPPPKKEPSLDPTEALDILSGDFTSPATAPVVQTPVPPSAPPADSSADFDLEELALDFVAPTSASKVCSAASAPTTMDRQLSEGTTSAMDALSDTLKDIRPAPEPEPVPPKHVVEEKKVVEERVSKPGERDDSLPPEYRPTEADIKAAAEAKAKAKAAPAAKQPSLDESKALDFLSGGFVSEKPVTPPAPQCQAPPADTSSSQKESGPVLDKLAATLLPGDFPDTKPSDSKPKGKGGKSKSAPKCPHPPQRKAGRARSRTLVAASTKRYRDANPRSCSNEYMHIMCCNGRKVYRTSAAKNTSNTDAFKNTSTNCSMCKSPSIVLGSAHAL</sequence>
<keyword evidence="2" id="KW-1185">Reference proteome</keyword>
<evidence type="ECO:0000313" key="2">
    <source>
        <dbReference type="Proteomes" id="UP000830395"/>
    </source>
</evidence>
<dbReference type="Proteomes" id="UP000830395">
    <property type="component" value="Chromosome 15"/>
</dbReference>
<accession>A0ACC5YZL9</accession>
<comment type="caution">
    <text evidence="1">The sequence shown here is derived from an EMBL/GenBank/DDBJ whole genome shotgun (WGS) entry which is preliminary data.</text>
</comment>
<proteinExistence type="predicted"/>
<dbReference type="EMBL" id="CM040989">
    <property type="protein sequence ID" value="MCJ8741169.1"/>
    <property type="molecule type" value="Genomic_DNA"/>
</dbReference>
<evidence type="ECO:0000313" key="1">
    <source>
        <dbReference type="EMBL" id="MCJ8741169.1"/>
    </source>
</evidence>
<protein>
    <submittedName>
        <fullName evidence="1">Uncharacterized protein</fullName>
    </submittedName>
</protein>
<reference evidence="1" key="1">
    <citation type="submission" date="2020-02" db="EMBL/GenBank/DDBJ databases">
        <title>Genome sequencing of the panga catfish, Pangasius djambal.</title>
        <authorList>
            <person name="Wen M."/>
            <person name="Zahm M."/>
            <person name="Roques C."/>
            <person name="Cabau C."/>
            <person name="Klopp C."/>
            <person name="Donnadieu C."/>
            <person name="Jouanno E."/>
            <person name="Avarre J.-C."/>
            <person name="Campet M."/>
            <person name="Ha T."/>
            <person name="Dugue R."/>
            <person name="Lampietro C."/>
            <person name="Louis A."/>
            <person name="Herpin A."/>
            <person name="Echchiki A."/>
            <person name="Berthelot C."/>
            <person name="Parey E."/>
            <person name="Roest-Crollius H."/>
            <person name="Braasch I."/>
            <person name="Postlethwait J.H."/>
            <person name="Bobe J."/>
            <person name="Montfort J."/>
            <person name="Bouchez O."/>
            <person name="Begum T."/>
            <person name="Schartl M."/>
            <person name="Gustiano R."/>
            <person name="Guiguen Y."/>
        </authorList>
    </citation>
    <scope>NUCLEOTIDE SEQUENCE</scope>
    <source>
        <strain evidence="1">Pdj_M5554</strain>
    </source>
</reference>
<name>A0ACC5YZL9_9TELE</name>
<organism evidence="1 2">
    <name type="scientific">Pangasius djambal</name>
    <dbReference type="NCBI Taxonomy" id="1691987"/>
    <lineage>
        <taxon>Eukaryota</taxon>
        <taxon>Metazoa</taxon>
        <taxon>Chordata</taxon>
        <taxon>Craniata</taxon>
        <taxon>Vertebrata</taxon>
        <taxon>Euteleostomi</taxon>
        <taxon>Actinopterygii</taxon>
        <taxon>Neopterygii</taxon>
        <taxon>Teleostei</taxon>
        <taxon>Ostariophysi</taxon>
        <taxon>Siluriformes</taxon>
        <taxon>Pangasiidae</taxon>
        <taxon>Pangasius</taxon>
    </lineage>
</organism>